<organism evidence="3 4">
    <name type="scientific">Basidiobolus meristosporus CBS 931.73</name>
    <dbReference type="NCBI Taxonomy" id="1314790"/>
    <lineage>
        <taxon>Eukaryota</taxon>
        <taxon>Fungi</taxon>
        <taxon>Fungi incertae sedis</taxon>
        <taxon>Zoopagomycota</taxon>
        <taxon>Entomophthoromycotina</taxon>
        <taxon>Basidiobolomycetes</taxon>
        <taxon>Basidiobolales</taxon>
        <taxon>Basidiobolaceae</taxon>
        <taxon>Basidiobolus</taxon>
    </lineage>
</organism>
<evidence type="ECO:0000256" key="1">
    <source>
        <dbReference type="SAM" id="MobiDB-lite"/>
    </source>
</evidence>
<dbReference type="EMBL" id="MCFE01000584">
    <property type="protein sequence ID" value="ORX85823.1"/>
    <property type="molecule type" value="Genomic_DNA"/>
</dbReference>
<reference evidence="3 4" key="1">
    <citation type="submission" date="2016-07" db="EMBL/GenBank/DDBJ databases">
        <title>Pervasive Adenine N6-methylation of Active Genes in Fungi.</title>
        <authorList>
            <consortium name="DOE Joint Genome Institute"/>
            <person name="Mondo S.J."/>
            <person name="Dannebaum R.O."/>
            <person name="Kuo R.C."/>
            <person name="Labutti K."/>
            <person name="Haridas S."/>
            <person name="Kuo A."/>
            <person name="Salamov A."/>
            <person name="Ahrendt S.R."/>
            <person name="Lipzen A."/>
            <person name="Sullivan W."/>
            <person name="Andreopoulos W.B."/>
            <person name="Clum A."/>
            <person name="Lindquist E."/>
            <person name="Daum C."/>
            <person name="Ramamoorthy G.K."/>
            <person name="Gryganskyi A."/>
            <person name="Culley D."/>
            <person name="Magnuson J.K."/>
            <person name="James T.Y."/>
            <person name="O'Malley M.A."/>
            <person name="Stajich J.E."/>
            <person name="Spatafora J.W."/>
            <person name="Visel A."/>
            <person name="Grigoriev I.V."/>
        </authorList>
    </citation>
    <scope>NUCLEOTIDE SEQUENCE [LARGE SCALE GENOMIC DNA]</scope>
    <source>
        <strain evidence="3 4">CBS 931.73</strain>
    </source>
</reference>
<feature type="compositionally biased region" description="Acidic residues" evidence="1">
    <location>
        <begin position="107"/>
        <end position="120"/>
    </location>
</feature>
<name>A0A1Y1XJE4_9FUNG</name>
<dbReference type="InParanoid" id="A0A1Y1XJE4"/>
<sequence length="129" mass="14568">MQRTFRILSAFVFLFGASYATPIATYDNQQVDQGIPVDFDSEPLMPYTSTYYQLESPDAYPLLDNAQTNSAQNAEALSNQNQYEQVQQVDQTLYQPSASTYAPPFTPDEDDTQDSSDDDNQPSCKRRRG</sequence>
<dbReference type="Proteomes" id="UP000193498">
    <property type="component" value="Unassembled WGS sequence"/>
</dbReference>
<feature type="region of interest" description="Disordered" evidence="1">
    <location>
        <begin position="75"/>
        <end position="129"/>
    </location>
</feature>
<evidence type="ECO:0000313" key="4">
    <source>
        <dbReference type="Proteomes" id="UP000193498"/>
    </source>
</evidence>
<accession>A0A1Y1XJE4</accession>
<keyword evidence="2" id="KW-0732">Signal</keyword>
<proteinExistence type="predicted"/>
<gene>
    <name evidence="3" type="ORF">K493DRAFT_307187</name>
</gene>
<feature type="signal peptide" evidence="2">
    <location>
        <begin position="1"/>
        <end position="20"/>
    </location>
</feature>
<protein>
    <submittedName>
        <fullName evidence="3">Uncharacterized protein</fullName>
    </submittedName>
</protein>
<evidence type="ECO:0000256" key="2">
    <source>
        <dbReference type="SAM" id="SignalP"/>
    </source>
</evidence>
<comment type="caution">
    <text evidence="3">The sequence shown here is derived from an EMBL/GenBank/DDBJ whole genome shotgun (WGS) entry which is preliminary data.</text>
</comment>
<keyword evidence="4" id="KW-1185">Reference proteome</keyword>
<dbReference type="AlphaFoldDB" id="A0A1Y1XJE4"/>
<evidence type="ECO:0000313" key="3">
    <source>
        <dbReference type="EMBL" id="ORX85823.1"/>
    </source>
</evidence>
<feature type="compositionally biased region" description="Low complexity" evidence="1">
    <location>
        <begin position="79"/>
        <end position="91"/>
    </location>
</feature>
<feature type="chain" id="PRO_5012192208" evidence="2">
    <location>
        <begin position="21"/>
        <end position="129"/>
    </location>
</feature>